<evidence type="ECO:0000313" key="2">
    <source>
        <dbReference type="EMBL" id="KAJ4020376.1"/>
    </source>
</evidence>
<feature type="compositionally biased region" description="Basic and acidic residues" evidence="1">
    <location>
        <begin position="512"/>
        <end position="536"/>
    </location>
</feature>
<feature type="compositionally biased region" description="Acidic residues" evidence="1">
    <location>
        <begin position="343"/>
        <end position="356"/>
    </location>
</feature>
<reference evidence="2" key="1">
    <citation type="submission" date="2022-10" db="EMBL/GenBank/DDBJ databases">
        <title>Fusarium specimens isolated from Avocado Roots.</title>
        <authorList>
            <person name="Stajich J."/>
            <person name="Roper C."/>
            <person name="Heimlech-Rivalta G."/>
        </authorList>
    </citation>
    <scope>NUCLEOTIDE SEQUENCE</scope>
    <source>
        <strain evidence="2">CF00143</strain>
    </source>
</reference>
<sequence>MGSSKSPPDREKSTQDSIKFNCPNFSNPRGSPHSRSRQSSQDSHYWMNEFLAQEAASPIFNREDGSSTRGTPDQHQPLTFRSREPSLTIKKKGTGFHDDKLARSRSNHRQPPLSRGSRMLYPTPEALRKFASQKEQSYDYNRRRVKRGDIHPVEHRIDLSSRSKQPLVSISSSTFLANKPVVAGGNENEKSKEETGQQDVHRNLPQPESEPSEAQARRFSAKDFESFVWPLMKPKIVELGEKEIHTQLKALLDEEVASLRSLTRIPQLKANSTPEEYELYVRFLRERLAQTPSVVAKSEAVMSMVMNLLPGLKASLSGLIAKTDVEETESEDHMEHEPHDEREADEEQNVPVEQEEPPEKELADQDECIQQEEPAEQQETMELETDVEQDQPEWQYSHVGREGDDEQEEPEDSEATTISDDDGSLYQDDPFDIDEEDSVVPSVEPHTPIVTPRLMTQLRTYEKKYSKILKSSQRQKRGHAHSSFHDHSATNTPSRHTGRLPQTPDNFAIQRQKGELETASEKQGELDRAAAKRRASEMTPTPVRSASKRLCVDWQSPERVLDGQSAEPTMKGQSLEPILDGQASESVLDKKSPEPMQSPASSCSDFPTLEELFSSSLSKLSSPAQQSSVADMASTPPSSKGKEREVNCSNTKPPVPRFSKEPGLFVTPSPIPASANKPFTFKRSASRSARYTTPSQRQRDSMPPSRFRETTADFEALDHSEKLMLLFKMSRGNKRG</sequence>
<feature type="compositionally biased region" description="Polar residues" evidence="1">
    <location>
        <begin position="686"/>
        <end position="696"/>
    </location>
</feature>
<dbReference type="EMBL" id="JAPDHF010000003">
    <property type="protein sequence ID" value="KAJ4020376.1"/>
    <property type="molecule type" value="Genomic_DNA"/>
</dbReference>
<evidence type="ECO:0000313" key="3">
    <source>
        <dbReference type="Proteomes" id="UP001152130"/>
    </source>
</evidence>
<gene>
    <name evidence="2" type="ORF">NW766_001855</name>
</gene>
<feature type="region of interest" description="Disordered" evidence="1">
    <location>
        <begin position="467"/>
        <end position="707"/>
    </location>
</feature>
<feature type="compositionally biased region" description="Polar residues" evidence="1">
    <location>
        <begin position="67"/>
        <end position="79"/>
    </location>
</feature>
<feature type="compositionally biased region" description="Basic and acidic residues" evidence="1">
    <location>
        <begin position="331"/>
        <end position="342"/>
    </location>
</feature>
<comment type="caution">
    <text evidence="2">The sequence shown here is derived from an EMBL/GenBank/DDBJ whole genome shotgun (WGS) entry which is preliminary data.</text>
</comment>
<proteinExistence type="predicted"/>
<dbReference type="AlphaFoldDB" id="A0A9W8UE78"/>
<dbReference type="Proteomes" id="UP001152130">
    <property type="component" value="Unassembled WGS sequence"/>
</dbReference>
<accession>A0A9W8UE78</accession>
<feature type="region of interest" description="Disordered" evidence="1">
    <location>
        <begin position="325"/>
        <end position="451"/>
    </location>
</feature>
<feature type="region of interest" description="Disordered" evidence="1">
    <location>
        <begin position="179"/>
        <end position="213"/>
    </location>
</feature>
<organism evidence="2 3">
    <name type="scientific">Fusarium irregulare</name>
    <dbReference type="NCBI Taxonomy" id="2494466"/>
    <lineage>
        <taxon>Eukaryota</taxon>
        <taxon>Fungi</taxon>
        <taxon>Dikarya</taxon>
        <taxon>Ascomycota</taxon>
        <taxon>Pezizomycotina</taxon>
        <taxon>Sordariomycetes</taxon>
        <taxon>Hypocreomycetidae</taxon>
        <taxon>Hypocreales</taxon>
        <taxon>Nectriaceae</taxon>
        <taxon>Fusarium</taxon>
        <taxon>Fusarium incarnatum-equiseti species complex</taxon>
    </lineage>
</organism>
<keyword evidence="3" id="KW-1185">Reference proteome</keyword>
<feature type="compositionally biased region" description="Low complexity" evidence="1">
    <location>
        <begin position="614"/>
        <end position="628"/>
    </location>
</feature>
<feature type="compositionally biased region" description="Basic and acidic residues" evidence="1">
    <location>
        <begin position="136"/>
        <end position="151"/>
    </location>
</feature>
<feature type="compositionally biased region" description="Acidic residues" evidence="1">
    <location>
        <begin position="403"/>
        <end position="438"/>
    </location>
</feature>
<feature type="compositionally biased region" description="Acidic residues" evidence="1">
    <location>
        <begin position="364"/>
        <end position="391"/>
    </location>
</feature>
<feature type="region of interest" description="Disordered" evidence="1">
    <location>
        <begin position="1"/>
        <end position="151"/>
    </location>
</feature>
<protein>
    <submittedName>
        <fullName evidence="2">Uncharacterized protein</fullName>
    </submittedName>
</protein>
<evidence type="ECO:0000256" key="1">
    <source>
        <dbReference type="SAM" id="MobiDB-lite"/>
    </source>
</evidence>
<feature type="compositionally biased region" description="Polar residues" evidence="1">
    <location>
        <begin position="15"/>
        <end position="29"/>
    </location>
</feature>
<feature type="compositionally biased region" description="Basic residues" evidence="1">
    <location>
        <begin position="473"/>
        <end position="482"/>
    </location>
</feature>
<name>A0A9W8UE78_9HYPO</name>
<feature type="compositionally biased region" description="Low complexity" evidence="1">
    <location>
        <begin position="31"/>
        <end position="44"/>
    </location>
</feature>
<feature type="compositionally biased region" description="Basic and acidic residues" evidence="1">
    <location>
        <begin position="187"/>
        <end position="202"/>
    </location>
</feature>